<dbReference type="AlphaFoldDB" id="A0AAD2FMY7"/>
<evidence type="ECO:0000313" key="2">
    <source>
        <dbReference type="Proteomes" id="UP001295423"/>
    </source>
</evidence>
<protein>
    <submittedName>
        <fullName evidence="1">Uncharacterized protein</fullName>
    </submittedName>
</protein>
<sequence>MCTATGISRSKMVKRPIHNTLKVCATNEKSKPTTGAASATNFAERCTTNLETRSSSRFDAVTFVGRNTMAPTLPCKERHYTARSMDRHYMVQSLDRLLREETASPEPLNKPRRWCSLCTGSPFDQMFAESAPSEPLTMPRRSM</sequence>
<organism evidence="1 2">
    <name type="scientific">Cylindrotheca closterium</name>
    <dbReference type="NCBI Taxonomy" id="2856"/>
    <lineage>
        <taxon>Eukaryota</taxon>
        <taxon>Sar</taxon>
        <taxon>Stramenopiles</taxon>
        <taxon>Ochrophyta</taxon>
        <taxon>Bacillariophyta</taxon>
        <taxon>Bacillariophyceae</taxon>
        <taxon>Bacillariophycidae</taxon>
        <taxon>Bacillariales</taxon>
        <taxon>Bacillariaceae</taxon>
        <taxon>Cylindrotheca</taxon>
    </lineage>
</organism>
<accession>A0AAD2FMY7</accession>
<comment type="caution">
    <text evidence="1">The sequence shown here is derived from an EMBL/GenBank/DDBJ whole genome shotgun (WGS) entry which is preliminary data.</text>
</comment>
<reference evidence="1" key="1">
    <citation type="submission" date="2023-08" db="EMBL/GenBank/DDBJ databases">
        <authorList>
            <person name="Audoor S."/>
            <person name="Bilcke G."/>
        </authorList>
    </citation>
    <scope>NUCLEOTIDE SEQUENCE</scope>
</reference>
<dbReference type="Proteomes" id="UP001295423">
    <property type="component" value="Unassembled WGS sequence"/>
</dbReference>
<gene>
    <name evidence="1" type="ORF">CYCCA115_LOCUS10789</name>
</gene>
<keyword evidence="2" id="KW-1185">Reference proteome</keyword>
<dbReference type="EMBL" id="CAKOGP040001714">
    <property type="protein sequence ID" value="CAJ1946690.1"/>
    <property type="molecule type" value="Genomic_DNA"/>
</dbReference>
<proteinExistence type="predicted"/>
<name>A0AAD2FMY7_9STRA</name>
<evidence type="ECO:0000313" key="1">
    <source>
        <dbReference type="EMBL" id="CAJ1946690.1"/>
    </source>
</evidence>